<dbReference type="PANTHER" id="PTHR36681">
    <property type="entry name" value="NUCLEAR GTPASE, GERMINAL CENTER-ASSOCIATED, TANDEM DUPLICATE 3"/>
    <property type="match status" value="1"/>
</dbReference>
<feature type="domain" description="Dynamin N-terminal" evidence="2">
    <location>
        <begin position="193"/>
        <end position="442"/>
    </location>
</feature>
<dbReference type="PANTHER" id="PTHR36681:SF3">
    <property type="entry name" value="NUCLEAR GTPASE, GERMINAL CENTER-ASSOCIATED, TANDEM DUPLICATE 3"/>
    <property type="match status" value="1"/>
</dbReference>
<evidence type="ECO:0000313" key="4">
    <source>
        <dbReference type="EMBL" id="KAL2864222.1"/>
    </source>
</evidence>
<sequence>MAGTEGLESLGSPERVVPSVEIASSYSASTGRLTPTSEDGFTDHAGRRTHTTYRDLHNATPSPAGPSSREPRERRPQTPTSPLAGVSSDLGNLALTESQDTATEGSEEVLSLSDGEGDGSEYLYNIRGEELPRAPAYDIRLQHALRNVTGQMADLARSMARRDEARDTTTRFHELYLQTLAASRFTFPKSRTVGFIGDSGVGKSSVINSILDLEGLARSNGDGAACTTVITEFRNVDEEHPNNYTVEADFMDDSEIRELLEELLSAVRKYYTGAFREVTEINEQEKIKSAAMRAWETLRSLFPNQQLDLDFVSQEGEDAVAQIITRLENWVMAAQEFRPGGRDSLQYSVVASHADECMDQLDNLMADSRDGDRPALWPFVKLIRVYLRSPVLRTGLVLADLPGFRDLNYARVRATEWYLRHRCDEVFIVSTIFRCTTDDSIQSIIRRCAPGPPIRIVCTRSEDVNAKETARNSSTTDARQIRDRLSQIEALERSIRRVRSDRRRATGRRSQSLSAEQTILSDEKDAHELELKRLLMSIRNRRVTADLTEKLSHDWGNQTRIFCVSNRLYADNRAMDSEHADEYLALSNIRELRRYCQSVPADAQFRATESFLQNELPATLRSLTLWASPISDTVPVRLAETLRRVVDEAEETLRQTFNSRQSLVSLAQNSLEDQFTGLIKQEIREHGLFQFTLIYDANGGLGDSRNDWRNGAIEASRDWAGWHHSTYAAWCRNYGTHATAKQPYRCWNEEILGRGVVQLSNGWDNMLDVLDDKRRDLKDETSSLFERLCDSIEENDNGQDTVRSLTVNILTRQRCMAHAIDDSFNDLIRATENIKLDAIGGHDSSYMAGVMRPVYNLCREQYGTGSDSRRKQTMNQRLTSSPLFNDFAAKIEGDYKDVLERCLNPLMQKLRDEVANVIHDMRTSVTVEGDQSEAGQNPRLAEELNRTVEVIQVALSNACRVIREVGAGN</sequence>
<name>A0ABR4LLH6_9EURO</name>
<dbReference type="EMBL" id="JBFXLQ010000043">
    <property type="protein sequence ID" value="KAL2864222.1"/>
    <property type="molecule type" value="Genomic_DNA"/>
</dbReference>
<dbReference type="SUPFAM" id="SSF52540">
    <property type="entry name" value="P-loop containing nucleoside triphosphate hydrolases"/>
    <property type="match status" value="1"/>
</dbReference>
<feature type="compositionally biased region" description="Polar residues" evidence="1">
    <location>
        <begin position="95"/>
        <end position="104"/>
    </location>
</feature>
<feature type="domain" description="DUF7605" evidence="3">
    <location>
        <begin position="705"/>
        <end position="884"/>
    </location>
</feature>
<dbReference type="RefSeq" id="XP_070883201.1">
    <property type="nucleotide sequence ID" value="XM_071031494.1"/>
</dbReference>
<dbReference type="InterPro" id="IPR027417">
    <property type="entry name" value="P-loop_NTPase"/>
</dbReference>
<gene>
    <name evidence="4" type="ORF">BJX67DRAFT_374065</name>
</gene>
<dbReference type="Pfam" id="PF00350">
    <property type="entry name" value="Dynamin_N"/>
    <property type="match status" value="1"/>
</dbReference>
<dbReference type="InterPro" id="IPR056024">
    <property type="entry name" value="DUF7605"/>
</dbReference>
<dbReference type="Proteomes" id="UP001610432">
    <property type="component" value="Unassembled WGS sequence"/>
</dbReference>
<evidence type="ECO:0000313" key="5">
    <source>
        <dbReference type="Proteomes" id="UP001610432"/>
    </source>
</evidence>
<evidence type="ECO:0000259" key="3">
    <source>
        <dbReference type="Pfam" id="PF24564"/>
    </source>
</evidence>
<dbReference type="Pfam" id="PF24564">
    <property type="entry name" value="DUF7605"/>
    <property type="match status" value="1"/>
</dbReference>
<dbReference type="Gene3D" id="3.40.50.300">
    <property type="entry name" value="P-loop containing nucleotide triphosphate hydrolases"/>
    <property type="match status" value="1"/>
</dbReference>
<dbReference type="InterPro" id="IPR045063">
    <property type="entry name" value="Dynamin_N"/>
</dbReference>
<feature type="region of interest" description="Disordered" evidence="1">
    <location>
        <begin position="21"/>
        <end position="121"/>
    </location>
</feature>
<protein>
    <submittedName>
        <fullName evidence="4">Uncharacterized protein</fullName>
    </submittedName>
</protein>
<dbReference type="GeneID" id="98146566"/>
<keyword evidence="5" id="KW-1185">Reference proteome</keyword>
<comment type="caution">
    <text evidence="4">The sequence shown here is derived from an EMBL/GenBank/DDBJ whole genome shotgun (WGS) entry which is preliminary data.</text>
</comment>
<proteinExistence type="predicted"/>
<organism evidence="4 5">
    <name type="scientific">Aspergillus lucknowensis</name>
    <dbReference type="NCBI Taxonomy" id="176173"/>
    <lineage>
        <taxon>Eukaryota</taxon>
        <taxon>Fungi</taxon>
        <taxon>Dikarya</taxon>
        <taxon>Ascomycota</taxon>
        <taxon>Pezizomycotina</taxon>
        <taxon>Eurotiomycetes</taxon>
        <taxon>Eurotiomycetidae</taxon>
        <taxon>Eurotiales</taxon>
        <taxon>Aspergillaceae</taxon>
        <taxon>Aspergillus</taxon>
        <taxon>Aspergillus subgen. Nidulantes</taxon>
    </lineage>
</organism>
<accession>A0ABR4LLH6</accession>
<reference evidence="4 5" key="1">
    <citation type="submission" date="2024-07" db="EMBL/GenBank/DDBJ databases">
        <title>Section-level genome sequencing and comparative genomics of Aspergillus sections Usti and Cavernicolus.</title>
        <authorList>
            <consortium name="Lawrence Berkeley National Laboratory"/>
            <person name="Nybo J.L."/>
            <person name="Vesth T.C."/>
            <person name="Theobald S."/>
            <person name="Frisvad J.C."/>
            <person name="Larsen T.O."/>
            <person name="Kjaerboelling I."/>
            <person name="Rothschild-Mancinelli K."/>
            <person name="Lyhne E.K."/>
            <person name="Kogle M.E."/>
            <person name="Barry K."/>
            <person name="Clum A."/>
            <person name="Na H."/>
            <person name="Ledsgaard L."/>
            <person name="Lin J."/>
            <person name="Lipzen A."/>
            <person name="Kuo A."/>
            <person name="Riley R."/>
            <person name="Mondo S."/>
            <person name="Labutti K."/>
            <person name="Haridas S."/>
            <person name="Pangalinan J."/>
            <person name="Salamov A.A."/>
            <person name="Simmons B.A."/>
            <person name="Magnuson J.K."/>
            <person name="Chen J."/>
            <person name="Drula E."/>
            <person name="Henrissat B."/>
            <person name="Wiebenga A."/>
            <person name="Lubbers R.J."/>
            <person name="Gomes A.C."/>
            <person name="Macurrencykelacurrency M.R."/>
            <person name="Stajich J."/>
            <person name="Grigoriev I.V."/>
            <person name="Mortensen U.H."/>
            <person name="De Vries R.P."/>
            <person name="Baker S.E."/>
            <person name="Andersen M.R."/>
        </authorList>
    </citation>
    <scope>NUCLEOTIDE SEQUENCE [LARGE SCALE GENOMIC DNA]</scope>
    <source>
        <strain evidence="4 5">CBS 449.75</strain>
    </source>
</reference>
<feature type="compositionally biased region" description="Basic and acidic residues" evidence="1">
    <location>
        <begin position="41"/>
        <end position="57"/>
    </location>
</feature>
<feature type="compositionally biased region" description="Polar residues" evidence="1">
    <location>
        <begin position="22"/>
        <end position="39"/>
    </location>
</feature>
<evidence type="ECO:0000256" key="1">
    <source>
        <dbReference type="SAM" id="MobiDB-lite"/>
    </source>
</evidence>
<evidence type="ECO:0000259" key="2">
    <source>
        <dbReference type="Pfam" id="PF00350"/>
    </source>
</evidence>
<dbReference type="CDD" id="cd00882">
    <property type="entry name" value="Ras_like_GTPase"/>
    <property type="match status" value="1"/>
</dbReference>